<dbReference type="Proteomes" id="UP001233535">
    <property type="component" value="Unassembled WGS sequence"/>
</dbReference>
<dbReference type="RefSeq" id="WP_309262322.1">
    <property type="nucleotide sequence ID" value="NZ_JARUHG010000002.1"/>
</dbReference>
<feature type="domain" description="DUF4123" evidence="1">
    <location>
        <begin position="22"/>
        <end position="134"/>
    </location>
</feature>
<dbReference type="EMBL" id="JARUHG010000002">
    <property type="protein sequence ID" value="MDR0183167.1"/>
    <property type="molecule type" value="Genomic_DNA"/>
</dbReference>
<evidence type="ECO:0000313" key="2">
    <source>
        <dbReference type="EMBL" id="MDR0183167.1"/>
    </source>
</evidence>
<organism evidence="2 3">
    <name type="scientific">Lysobacter arvi</name>
    <dbReference type="NCBI Taxonomy" id="3038776"/>
    <lineage>
        <taxon>Bacteria</taxon>
        <taxon>Pseudomonadati</taxon>
        <taxon>Pseudomonadota</taxon>
        <taxon>Gammaproteobacteria</taxon>
        <taxon>Lysobacterales</taxon>
        <taxon>Lysobacteraceae</taxon>
        <taxon>Lysobacter</taxon>
    </lineage>
</organism>
<proteinExistence type="predicted"/>
<reference evidence="2 3" key="1">
    <citation type="submission" date="2023-04" db="EMBL/GenBank/DDBJ databases">
        <title>Lysobacter sp. strain UC isolated from soil sample.</title>
        <authorList>
            <person name="Choksket S."/>
            <person name="Harshvardhan F."/>
            <person name="Rana R."/>
            <person name="Patil P.B."/>
            <person name="Korpole S."/>
        </authorList>
    </citation>
    <scope>NUCLEOTIDE SEQUENCE [LARGE SCALE GENOMIC DNA]</scope>
    <source>
        <strain evidence="2 3">UC</strain>
    </source>
</reference>
<dbReference type="InterPro" id="IPR025391">
    <property type="entry name" value="DUF4123"/>
</dbReference>
<evidence type="ECO:0000259" key="1">
    <source>
        <dbReference type="Pfam" id="PF13503"/>
    </source>
</evidence>
<gene>
    <name evidence="2" type="ORF">P8609_09305</name>
</gene>
<sequence length="275" mass="30265">MNRLPERWHQLRTAAPGVHVLVLVDTALQHELGQKLSQRPGAALSLLPDVEAEAQALGVWLLEADEAHAHGIDGSARGVNWLLSRIPMSQAHAHLQPWVVTPLPDGTPRGYLRLADGRVLRALLKVWSPAQRSAFCAPWQAWCYADRDGAGVLLDLPAPHPMQDATVSPELSQAQYQRLLEASVPDQLLHALKGAVTPHAATLASRERRHQVAASLIEYARSIGYEEVDDQTTLLAWVLRAGTEECRFLGRQVAVQQRMKGEALWNRLMEEGAGA</sequence>
<keyword evidence="3" id="KW-1185">Reference proteome</keyword>
<accession>A0ABU1CEB8</accession>
<protein>
    <submittedName>
        <fullName evidence="2">DUF4123 domain-containing protein</fullName>
    </submittedName>
</protein>
<comment type="caution">
    <text evidence="2">The sequence shown here is derived from an EMBL/GenBank/DDBJ whole genome shotgun (WGS) entry which is preliminary data.</text>
</comment>
<dbReference type="Pfam" id="PF13503">
    <property type="entry name" value="DUF4123"/>
    <property type="match status" value="1"/>
</dbReference>
<name>A0ABU1CEB8_9GAMM</name>
<evidence type="ECO:0000313" key="3">
    <source>
        <dbReference type="Proteomes" id="UP001233535"/>
    </source>
</evidence>